<comment type="caution">
    <text evidence="3">The sequence shown here is derived from an EMBL/GenBank/DDBJ whole genome shotgun (WGS) entry which is preliminary data.</text>
</comment>
<evidence type="ECO:0000256" key="2">
    <source>
        <dbReference type="SAM" id="SignalP"/>
    </source>
</evidence>
<feature type="chain" id="PRO_5038623237" description="3'-phosphoadenosine 5'-phosphosulfate sulfotransferase (PAPS reductase)/FAD synthetase" evidence="2">
    <location>
        <begin position="24"/>
        <end position="313"/>
    </location>
</feature>
<reference evidence="3" key="1">
    <citation type="submission" date="2021-01" db="EMBL/GenBank/DDBJ databases">
        <title>Whole genome shotgun sequence of Virgisporangium aurantiacum NBRC 16421.</title>
        <authorList>
            <person name="Komaki H."/>
            <person name="Tamura T."/>
        </authorList>
    </citation>
    <scope>NUCLEOTIDE SEQUENCE</scope>
    <source>
        <strain evidence="3">NBRC 16421</strain>
    </source>
</reference>
<dbReference type="SUPFAM" id="SSF52402">
    <property type="entry name" value="Adenine nucleotide alpha hydrolases-like"/>
    <property type="match status" value="1"/>
</dbReference>
<evidence type="ECO:0008006" key="5">
    <source>
        <dbReference type="Google" id="ProtNLM"/>
    </source>
</evidence>
<dbReference type="PROSITE" id="PS51257">
    <property type="entry name" value="PROKAR_LIPOPROTEIN"/>
    <property type="match status" value="1"/>
</dbReference>
<keyword evidence="4" id="KW-1185">Reference proteome</keyword>
<dbReference type="Proteomes" id="UP000612585">
    <property type="component" value="Unassembled WGS sequence"/>
</dbReference>
<organism evidence="3 4">
    <name type="scientific">Virgisporangium aurantiacum</name>
    <dbReference type="NCBI Taxonomy" id="175570"/>
    <lineage>
        <taxon>Bacteria</taxon>
        <taxon>Bacillati</taxon>
        <taxon>Actinomycetota</taxon>
        <taxon>Actinomycetes</taxon>
        <taxon>Micromonosporales</taxon>
        <taxon>Micromonosporaceae</taxon>
        <taxon>Virgisporangium</taxon>
    </lineage>
</organism>
<name>A0A8J4E7H8_9ACTN</name>
<evidence type="ECO:0000313" key="3">
    <source>
        <dbReference type="EMBL" id="GIJ64571.1"/>
    </source>
</evidence>
<protein>
    <recommendedName>
        <fullName evidence="5">3'-phosphoadenosine 5'-phosphosulfate sulfotransferase (PAPS reductase)/FAD synthetase</fullName>
    </recommendedName>
</protein>
<feature type="region of interest" description="Disordered" evidence="1">
    <location>
        <begin position="255"/>
        <end position="313"/>
    </location>
</feature>
<dbReference type="RefSeq" id="WP_239153040.1">
    <property type="nucleotide sequence ID" value="NZ_BOPG01000121.1"/>
</dbReference>
<dbReference type="AlphaFoldDB" id="A0A8J4E7H8"/>
<proteinExistence type="predicted"/>
<dbReference type="Gene3D" id="3.40.50.620">
    <property type="entry name" value="HUPs"/>
    <property type="match status" value="1"/>
</dbReference>
<evidence type="ECO:0000256" key="1">
    <source>
        <dbReference type="SAM" id="MobiDB-lite"/>
    </source>
</evidence>
<sequence>MTATRRYLSLGAGVQSSAALLLAACGDIAPFDAAIFADTGWEPAAVYTHLDRLNEIAAGVGIPIVRVSTGNIRDDALDPAHRFASMPLFTLGPNGERGMARRQCTSEYKIKPIKAEVRRRLGYPHPQRVPAGLVAEMAIGITVDEVHRARDADVAYMRNVFPLLDLGWRRGDCVTYLEQHGLSGVGKSSCLGCPYHDDTFWARLKAGSPAEWADAVAFDAAIRHGSARANADGHPLRGQFFLHRQRVPLDRVVLRPRPPADDTAGEADDGDRPGCGPWTCPHPAEATTDPVTGSIAGPVGDPVTGPTDVREVA</sequence>
<feature type="signal peptide" evidence="2">
    <location>
        <begin position="1"/>
        <end position="23"/>
    </location>
</feature>
<accession>A0A8J4E7H8</accession>
<dbReference type="EMBL" id="BOPG01000121">
    <property type="protein sequence ID" value="GIJ64571.1"/>
    <property type="molecule type" value="Genomic_DNA"/>
</dbReference>
<gene>
    <name evidence="3" type="ORF">Vau01_120870</name>
</gene>
<keyword evidence="2" id="KW-0732">Signal</keyword>
<dbReference type="InterPro" id="IPR014729">
    <property type="entry name" value="Rossmann-like_a/b/a_fold"/>
</dbReference>
<evidence type="ECO:0000313" key="4">
    <source>
        <dbReference type="Proteomes" id="UP000612585"/>
    </source>
</evidence>